<dbReference type="GeneTree" id="ENSGT00390000009310"/>
<reference evidence="8" key="2">
    <citation type="submission" date="2025-08" db="UniProtKB">
        <authorList>
            <consortium name="Ensembl"/>
        </authorList>
    </citation>
    <scope>IDENTIFICATION</scope>
</reference>
<feature type="transmembrane region" description="Helical" evidence="7">
    <location>
        <begin position="305"/>
        <end position="325"/>
    </location>
</feature>
<dbReference type="GO" id="GO:0031647">
    <property type="term" value="P:regulation of protein stability"/>
    <property type="evidence" value="ECO:0007669"/>
    <property type="project" value="TreeGrafter"/>
</dbReference>
<dbReference type="GO" id="GO:0019005">
    <property type="term" value="C:SCF ubiquitin ligase complex"/>
    <property type="evidence" value="ECO:0007669"/>
    <property type="project" value="TreeGrafter"/>
</dbReference>
<evidence type="ECO:0000313" key="9">
    <source>
        <dbReference type="Proteomes" id="UP000007303"/>
    </source>
</evidence>
<feature type="compositionally biased region" description="Basic residues" evidence="6">
    <location>
        <begin position="113"/>
        <end position="124"/>
    </location>
</feature>
<protein>
    <submittedName>
        <fullName evidence="8">Transmembrane protein 183A</fullName>
    </submittedName>
</protein>
<dbReference type="InterPro" id="IPR036047">
    <property type="entry name" value="F-box-like_dom_sf"/>
</dbReference>
<dbReference type="Proteomes" id="UP000007303">
    <property type="component" value="Unassembled WGS sequence"/>
</dbReference>
<dbReference type="Ensembl" id="ENSTNIT00000010264.1">
    <property type="protein sequence ID" value="ENSTNIP00000010084.1"/>
    <property type="gene ID" value="ENSTNIG00000007280.1"/>
</dbReference>
<evidence type="ECO:0000256" key="5">
    <source>
        <dbReference type="ARBA" id="ARBA00023136"/>
    </source>
</evidence>
<reference evidence="8" key="3">
    <citation type="submission" date="2025-09" db="UniProtKB">
        <authorList>
            <consortium name="Ensembl"/>
        </authorList>
    </citation>
    <scope>IDENTIFICATION</scope>
</reference>
<comment type="similarity">
    <text evidence="2">Belongs to the TMEM183 family.</text>
</comment>
<evidence type="ECO:0000256" key="3">
    <source>
        <dbReference type="ARBA" id="ARBA00022692"/>
    </source>
</evidence>
<dbReference type="InParanoid" id="H3CPA1"/>
<comment type="subcellular location">
    <subcellularLocation>
        <location evidence="1">Membrane</location>
        <topology evidence="1">Single-pass membrane protein</topology>
    </subcellularLocation>
</comment>
<feature type="compositionally biased region" description="Acidic residues" evidence="6">
    <location>
        <begin position="95"/>
        <end position="107"/>
    </location>
</feature>
<keyword evidence="3 7" id="KW-0812">Transmembrane</keyword>
<dbReference type="PANTHER" id="PTHR20988">
    <property type="entry name" value="TRANSMEMBRANE PROTEIN 183A-RELATED"/>
    <property type="match status" value="1"/>
</dbReference>
<evidence type="ECO:0000313" key="8">
    <source>
        <dbReference type="Ensembl" id="ENSTNIP00000010084.1"/>
    </source>
</evidence>
<proteinExistence type="inferred from homology"/>
<keyword evidence="9" id="KW-1185">Reference proteome</keyword>
<organism evidence="8 9">
    <name type="scientific">Tetraodon nigroviridis</name>
    <name type="common">Spotted green pufferfish</name>
    <name type="synonym">Chelonodon nigroviridis</name>
    <dbReference type="NCBI Taxonomy" id="99883"/>
    <lineage>
        <taxon>Eukaryota</taxon>
        <taxon>Metazoa</taxon>
        <taxon>Chordata</taxon>
        <taxon>Craniata</taxon>
        <taxon>Vertebrata</taxon>
        <taxon>Euteleostomi</taxon>
        <taxon>Actinopterygii</taxon>
        <taxon>Neopterygii</taxon>
        <taxon>Teleostei</taxon>
        <taxon>Neoteleostei</taxon>
        <taxon>Acanthomorphata</taxon>
        <taxon>Eupercaria</taxon>
        <taxon>Tetraodontiformes</taxon>
        <taxon>Tetradontoidea</taxon>
        <taxon>Tetraodontidae</taxon>
        <taxon>Tetraodon</taxon>
    </lineage>
</organism>
<dbReference type="STRING" id="99883.ENSTNIP00000010084"/>
<evidence type="ECO:0000256" key="1">
    <source>
        <dbReference type="ARBA" id="ARBA00004167"/>
    </source>
</evidence>
<sequence>NGRILKHVRRSRITNNDMPKKGYRKRLKFRPRDVCSESVTVADYADADPAVVKSGRMKKAVTNAVEKEVKLLCGLEASQGAVEEVVSSAASVEADAPDSSDDLEHEEDCGSRLGRKKKNKRRKVNVASTESESSEGKEYPVDIWLVLSSYIRPEDVCRFALICRNAWIATCTAVFWTRLYKRHYSVDAELPRHFQPDSIARMRCLRACVIRALFYLYKPFSQRISKIPALPESTPTTLINSKCLLFWVRKVPGTRPEALWEFNFKFLKQDGHKTNCAKSLHMPTQYVDVHANPDSDCYMLQVTTLNFIFTPVVMGMTLSLFTINVSTDMRHHRVRLLFQDSPLQRGKKRADHGGTQVLLDPVQSVRIIEWWHPQYPSSPYS</sequence>
<dbReference type="HOGENOM" id="CLU_061444_1_0_1"/>
<accession>H3CPA1</accession>
<keyword evidence="5 7" id="KW-0472">Membrane</keyword>
<name>H3CPA1_TETNG</name>
<dbReference type="OMA" id="RFKSKCC"/>
<keyword evidence="4 7" id="KW-1133">Transmembrane helix</keyword>
<dbReference type="PANTHER" id="PTHR20988:SF2">
    <property type="entry name" value="TRANSMEMBRANE PROTEIN 183A-RELATED"/>
    <property type="match status" value="1"/>
</dbReference>
<dbReference type="InterPro" id="IPR026509">
    <property type="entry name" value="TMEM183"/>
</dbReference>
<feature type="region of interest" description="Disordered" evidence="6">
    <location>
        <begin position="92"/>
        <end position="131"/>
    </location>
</feature>
<dbReference type="SUPFAM" id="SSF81383">
    <property type="entry name" value="F-box domain"/>
    <property type="match status" value="1"/>
</dbReference>
<evidence type="ECO:0000256" key="4">
    <source>
        <dbReference type="ARBA" id="ARBA00022989"/>
    </source>
</evidence>
<evidence type="ECO:0000256" key="7">
    <source>
        <dbReference type="SAM" id="Phobius"/>
    </source>
</evidence>
<reference evidence="9" key="1">
    <citation type="journal article" date="2004" name="Nature">
        <title>Genome duplication in the teleost fish Tetraodon nigroviridis reveals the early vertebrate proto-karyotype.</title>
        <authorList>
            <person name="Jaillon O."/>
            <person name="Aury J.-M."/>
            <person name="Brunet F."/>
            <person name="Petit J.-L."/>
            <person name="Stange-Thomann N."/>
            <person name="Mauceli E."/>
            <person name="Bouneau L."/>
            <person name="Fischer C."/>
            <person name="Ozouf-Costaz C."/>
            <person name="Bernot A."/>
            <person name="Nicaud S."/>
            <person name="Jaffe D."/>
            <person name="Fisher S."/>
            <person name="Lutfalla G."/>
            <person name="Dossat C."/>
            <person name="Segurens B."/>
            <person name="Dasilva C."/>
            <person name="Salanoubat M."/>
            <person name="Levy M."/>
            <person name="Boudet N."/>
            <person name="Castellano S."/>
            <person name="Anthouard V."/>
            <person name="Jubin C."/>
            <person name="Castelli V."/>
            <person name="Katinka M."/>
            <person name="Vacherie B."/>
            <person name="Biemont C."/>
            <person name="Skalli Z."/>
            <person name="Cattolico L."/>
            <person name="Poulain J."/>
            <person name="De Berardinis V."/>
            <person name="Cruaud C."/>
            <person name="Duprat S."/>
            <person name="Brottier P."/>
            <person name="Coutanceau J.-P."/>
            <person name="Gouzy J."/>
            <person name="Parra G."/>
            <person name="Lardier G."/>
            <person name="Chapple C."/>
            <person name="McKernan K.J."/>
            <person name="McEwan P."/>
            <person name="Bosak S."/>
            <person name="Kellis M."/>
            <person name="Volff J.-N."/>
            <person name="Guigo R."/>
            <person name="Zody M.C."/>
            <person name="Mesirov J."/>
            <person name="Lindblad-Toh K."/>
            <person name="Birren B."/>
            <person name="Nusbaum C."/>
            <person name="Kahn D."/>
            <person name="Robinson-Rechavi M."/>
            <person name="Laudet V."/>
            <person name="Schachter V."/>
            <person name="Quetier F."/>
            <person name="Saurin W."/>
            <person name="Scarpelli C."/>
            <person name="Wincker P."/>
            <person name="Lander E.S."/>
            <person name="Weissenbach J."/>
            <person name="Roest Crollius H."/>
        </authorList>
    </citation>
    <scope>NUCLEOTIDE SEQUENCE [LARGE SCALE GENOMIC DNA]</scope>
</reference>
<evidence type="ECO:0000256" key="2">
    <source>
        <dbReference type="ARBA" id="ARBA00006744"/>
    </source>
</evidence>
<dbReference type="AlphaFoldDB" id="H3CPA1"/>
<evidence type="ECO:0000256" key="6">
    <source>
        <dbReference type="SAM" id="MobiDB-lite"/>
    </source>
</evidence>
<dbReference type="GO" id="GO:0016020">
    <property type="term" value="C:membrane"/>
    <property type="evidence" value="ECO:0007669"/>
    <property type="project" value="UniProtKB-SubCell"/>
</dbReference>